<dbReference type="Pfam" id="PF00106">
    <property type="entry name" value="adh_short"/>
    <property type="match status" value="1"/>
</dbReference>
<dbReference type="InterPro" id="IPR002347">
    <property type="entry name" value="SDR_fam"/>
</dbReference>
<protein>
    <submittedName>
        <fullName evidence="3">Uncharacterized protein</fullName>
    </submittedName>
</protein>
<comment type="similarity">
    <text evidence="1">Belongs to the short-chain dehydrogenases/reductases (SDR) family.</text>
</comment>
<dbReference type="Gene3D" id="3.40.50.720">
    <property type="entry name" value="NAD(P)-binding Rossmann-like Domain"/>
    <property type="match status" value="1"/>
</dbReference>
<dbReference type="AlphaFoldDB" id="A0A4U7AY17"/>
<evidence type="ECO:0000313" key="3">
    <source>
        <dbReference type="EMBL" id="TKX19987.1"/>
    </source>
</evidence>
<evidence type="ECO:0000313" key="4">
    <source>
        <dbReference type="Proteomes" id="UP000308133"/>
    </source>
</evidence>
<gene>
    <name evidence="3" type="ORF">C1H76_7871</name>
</gene>
<dbReference type="PRINTS" id="PR00081">
    <property type="entry name" value="GDHRDH"/>
</dbReference>
<dbReference type="PANTHER" id="PTHR24320:SF154">
    <property type="entry name" value="OXIDOREDUCTASE, SHORT-CHAIN DEHYDROGENASE_REDUCTASE FAMILY (AFU_ORTHOLOGUE AFUA_2G04560)"/>
    <property type="match status" value="1"/>
</dbReference>
<evidence type="ECO:0000256" key="1">
    <source>
        <dbReference type="ARBA" id="ARBA00006484"/>
    </source>
</evidence>
<sequence>MADFSPEKDIPDLDGKVILVTGGTAGLGAETVTSLVRAGASQVYFTGRNSVAAQATVKAAIEINKDAVIRFFECDLSNLIAVKVAATKIAAQIDRLDLVFCNAGIMATPAGLSSDHYEIQFATNHLGHAMLIRQLLPLLRKTARQPKADVRVISNTSLGYQFASCIQYDTIQTTQEAYTLGAFRRYGQSKLANLLYAKALARKFPEITFVSIHPGIIITTLISGLSTFNRYFTNITTFGQQVTVQEGVKNQLWAATVAKDQVVNGAFYEPVGKPGRMTAAAKNEKMAEELYEWTAKTLAESPEIDNVVNTEL</sequence>
<name>A0A4U7AY17_9PEZI</name>
<dbReference type="InterPro" id="IPR036291">
    <property type="entry name" value="NAD(P)-bd_dom_sf"/>
</dbReference>
<dbReference type="PANTHER" id="PTHR24320">
    <property type="entry name" value="RETINOL DEHYDROGENASE"/>
    <property type="match status" value="1"/>
</dbReference>
<organism evidence="3 4">
    <name type="scientific">Elsinoe australis</name>
    <dbReference type="NCBI Taxonomy" id="40998"/>
    <lineage>
        <taxon>Eukaryota</taxon>
        <taxon>Fungi</taxon>
        <taxon>Dikarya</taxon>
        <taxon>Ascomycota</taxon>
        <taxon>Pezizomycotina</taxon>
        <taxon>Dothideomycetes</taxon>
        <taxon>Dothideomycetidae</taxon>
        <taxon>Myriangiales</taxon>
        <taxon>Elsinoaceae</taxon>
        <taxon>Elsinoe</taxon>
    </lineage>
</organism>
<keyword evidence="2" id="KW-0560">Oxidoreductase</keyword>
<dbReference type="GO" id="GO:0016491">
    <property type="term" value="F:oxidoreductase activity"/>
    <property type="evidence" value="ECO:0007669"/>
    <property type="project" value="UniProtKB-KW"/>
</dbReference>
<dbReference type="EMBL" id="PTQR01000104">
    <property type="protein sequence ID" value="TKX19987.1"/>
    <property type="molecule type" value="Genomic_DNA"/>
</dbReference>
<dbReference type="SUPFAM" id="SSF51735">
    <property type="entry name" value="NAD(P)-binding Rossmann-fold domains"/>
    <property type="match status" value="1"/>
</dbReference>
<dbReference type="Proteomes" id="UP000308133">
    <property type="component" value="Unassembled WGS sequence"/>
</dbReference>
<comment type="caution">
    <text evidence="3">The sequence shown here is derived from an EMBL/GenBank/DDBJ whole genome shotgun (WGS) entry which is preliminary data.</text>
</comment>
<accession>A0A4U7AY17</accession>
<evidence type="ECO:0000256" key="2">
    <source>
        <dbReference type="ARBA" id="ARBA00023002"/>
    </source>
</evidence>
<reference evidence="3 4" key="1">
    <citation type="submission" date="2018-02" db="EMBL/GenBank/DDBJ databases">
        <title>Draft genome sequences of Elsinoe sp., causing black scab on jojoba.</title>
        <authorList>
            <person name="Stodart B."/>
            <person name="Jeffress S."/>
            <person name="Ash G."/>
            <person name="Arun Chinnappa K."/>
        </authorList>
    </citation>
    <scope>NUCLEOTIDE SEQUENCE [LARGE SCALE GENOMIC DNA]</scope>
    <source>
        <strain evidence="3 4">Hillstone_2</strain>
    </source>
</reference>
<proteinExistence type="inferred from homology"/>